<dbReference type="SUPFAM" id="SSF46955">
    <property type="entry name" value="Putative DNA-binding domain"/>
    <property type="match status" value="1"/>
</dbReference>
<dbReference type="PANTHER" id="PTHR30204:SF94">
    <property type="entry name" value="HEAVY METAL-DEPENDENT TRANSCRIPTIONAL REGULATOR HI_0293-RELATED"/>
    <property type="match status" value="1"/>
</dbReference>
<protein>
    <recommendedName>
        <fullName evidence="1">Mercuric resistance operon regulatory protein</fullName>
    </recommendedName>
</protein>
<dbReference type="PROSITE" id="PS50937">
    <property type="entry name" value="HTH_MERR_2"/>
    <property type="match status" value="1"/>
</dbReference>
<dbReference type="GO" id="GO:0003677">
    <property type="term" value="F:DNA binding"/>
    <property type="evidence" value="ECO:0007669"/>
    <property type="project" value="UniProtKB-KW"/>
</dbReference>
<dbReference type="CDD" id="cd04783">
    <property type="entry name" value="HTH_MerR1"/>
    <property type="match status" value="1"/>
</dbReference>
<dbReference type="KEGG" id="tee:Tel_11520"/>
<dbReference type="GO" id="GO:0003700">
    <property type="term" value="F:DNA-binding transcription factor activity"/>
    <property type="evidence" value="ECO:0007669"/>
    <property type="project" value="InterPro"/>
</dbReference>
<dbReference type="GO" id="GO:0045340">
    <property type="term" value="F:mercury ion binding"/>
    <property type="evidence" value="ECO:0007669"/>
    <property type="project" value="InterPro"/>
</dbReference>
<dbReference type="EMBL" id="CP013099">
    <property type="protein sequence ID" value="ALP53715.1"/>
    <property type="molecule type" value="Genomic_DNA"/>
</dbReference>
<dbReference type="PANTHER" id="PTHR30204">
    <property type="entry name" value="REDOX-CYCLING DRUG-SENSING TRANSCRIPTIONAL ACTIVATOR SOXR"/>
    <property type="match status" value="1"/>
</dbReference>
<evidence type="ECO:0000313" key="9">
    <source>
        <dbReference type="EMBL" id="ALP53715.1"/>
    </source>
</evidence>
<dbReference type="Gene3D" id="1.10.1660.10">
    <property type="match status" value="1"/>
</dbReference>
<keyword evidence="4" id="KW-0805">Transcription regulation</keyword>
<dbReference type="PROSITE" id="PS00552">
    <property type="entry name" value="HTH_MERR_1"/>
    <property type="match status" value="1"/>
</dbReference>
<dbReference type="Pfam" id="PF00376">
    <property type="entry name" value="MerR"/>
    <property type="match status" value="1"/>
</dbReference>
<evidence type="ECO:0000256" key="3">
    <source>
        <dbReference type="ARBA" id="ARBA00022914"/>
    </source>
</evidence>
<gene>
    <name evidence="9" type="ORF">Tel_11520</name>
</gene>
<keyword evidence="2" id="KW-0475">Mercuric resistance</keyword>
<dbReference type="InterPro" id="IPR011794">
    <property type="entry name" value="MerR"/>
</dbReference>
<name>A0A0S2TF14_9GAMM</name>
<dbReference type="GO" id="GO:0046689">
    <property type="term" value="P:response to mercury ion"/>
    <property type="evidence" value="ECO:0007669"/>
    <property type="project" value="UniProtKB-KW"/>
</dbReference>
<evidence type="ECO:0000256" key="6">
    <source>
        <dbReference type="ARBA" id="ARBA00023163"/>
    </source>
</evidence>
<organism evidence="9 10">
    <name type="scientific">Candidatus Tenderia electrophaga</name>
    <dbReference type="NCBI Taxonomy" id="1748243"/>
    <lineage>
        <taxon>Bacteria</taxon>
        <taxon>Pseudomonadati</taxon>
        <taxon>Pseudomonadota</taxon>
        <taxon>Gammaproteobacteria</taxon>
        <taxon>Candidatus Tenderiales</taxon>
        <taxon>Candidatus Tenderiaceae</taxon>
        <taxon>Candidatus Tenderia</taxon>
    </lineage>
</organism>
<accession>A0A0S2TF14</accession>
<comment type="function">
    <text evidence="7">Mediates the mercuric-dependent induction of mercury resistance operon. In the absence of mercury MerR represses transcription by binding tightly to the mer operator region; when mercury is present the dimeric complex binds a single ion and becomes a potent transcriptional activator, while remaining bound to the mer site.</text>
</comment>
<proteinExistence type="predicted"/>
<evidence type="ECO:0000313" key="10">
    <source>
        <dbReference type="Proteomes" id="UP000055136"/>
    </source>
</evidence>
<feature type="domain" description="HTH merR-type" evidence="8">
    <location>
        <begin position="6"/>
        <end position="75"/>
    </location>
</feature>
<keyword evidence="5" id="KW-0238">DNA-binding</keyword>
<dbReference type="SMART" id="SM00422">
    <property type="entry name" value="HTH_MERR"/>
    <property type="match status" value="1"/>
</dbReference>
<evidence type="ECO:0000256" key="7">
    <source>
        <dbReference type="ARBA" id="ARBA00024874"/>
    </source>
</evidence>
<sequence>MNATKELTIGKLADRSGVNVETIRYYQRLGIIREPPKPAQGFRQYPIAEIARVRFIRRAQQLGFTLKEIRELLGLGDGHCLEVQQLARLKIAKIEERLRDLQSMRGALLDLLSQCEAADANDIHCALIEALGKESTISPSGEKEQ</sequence>
<dbReference type="InterPro" id="IPR000551">
    <property type="entry name" value="MerR-type_HTH_dom"/>
</dbReference>
<dbReference type="Pfam" id="PF09278">
    <property type="entry name" value="MerR-DNA-bind"/>
    <property type="match status" value="1"/>
</dbReference>
<keyword evidence="3" id="KW-0476">Mercury</keyword>
<keyword evidence="10" id="KW-1185">Reference proteome</keyword>
<evidence type="ECO:0000259" key="8">
    <source>
        <dbReference type="PROSITE" id="PS50937"/>
    </source>
</evidence>
<evidence type="ECO:0000256" key="1">
    <source>
        <dbReference type="ARBA" id="ARBA00017146"/>
    </source>
</evidence>
<dbReference type="Proteomes" id="UP000055136">
    <property type="component" value="Chromosome"/>
</dbReference>
<dbReference type="STRING" id="1748243.Tel_11520"/>
<dbReference type="AlphaFoldDB" id="A0A0S2TF14"/>
<dbReference type="InterPro" id="IPR015358">
    <property type="entry name" value="Tscrpt_reg_MerR_DNA-bd"/>
</dbReference>
<dbReference type="InterPro" id="IPR009061">
    <property type="entry name" value="DNA-bd_dom_put_sf"/>
</dbReference>
<reference evidence="9" key="1">
    <citation type="submission" date="2015-10" db="EMBL/GenBank/DDBJ databases">
        <title>Description of Candidatus Tenderia electrophaga gen. nov, sp. nov., an Uncultivated Electroautotroph from a Biocathode Enrichment.</title>
        <authorList>
            <person name="Eddie B.J."/>
            <person name="Malanoski A.P."/>
            <person name="Wang Z."/>
            <person name="Hall R.J."/>
            <person name="Oh S.D."/>
            <person name="Heiner C."/>
            <person name="Lin B."/>
            <person name="Strycharz-Glaven S.M."/>
        </authorList>
    </citation>
    <scope>NUCLEOTIDE SEQUENCE [LARGE SCALE GENOMIC DNA]</scope>
    <source>
        <strain evidence="9">NRL1</strain>
    </source>
</reference>
<keyword evidence="6" id="KW-0804">Transcription</keyword>
<evidence type="ECO:0000256" key="5">
    <source>
        <dbReference type="ARBA" id="ARBA00023125"/>
    </source>
</evidence>
<evidence type="ECO:0000256" key="4">
    <source>
        <dbReference type="ARBA" id="ARBA00023015"/>
    </source>
</evidence>
<dbReference type="PRINTS" id="PR00040">
    <property type="entry name" value="HTHMERR"/>
</dbReference>
<dbReference type="InterPro" id="IPR047057">
    <property type="entry name" value="MerR_fam"/>
</dbReference>
<evidence type="ECO:0000256" key="2">
    <source>
        <dbReference type="ARBA" id="ARBA00022466"/>
    </source>
</evidence>